<protein>
    <recommendedName>
        <fullName evidence="5">Extracellular solute-binding protein</fullName>
    </recommendedName>
</protein>
<name>A0ABW0VNX3_9BACL</name>
<dbReference type="Pfam" id="PF13416">
    <property type="entry name" value="SBP_bac_8"/>
    <property type="match status" value="1"/>
</dbReference>
<dbReference type="Gene3D" id="3.40.190.10">
    <property type="entry name" value="Periplasmic binding protein-like II"/>
    <property type="match status" value="2"/>
</dbReference>
<dbReference type="PROSITE" id="PS51257">
    <property type="entry name" value="PROKAR_LIPOPROTEIN"/>
    <property type="match status" value="1"/>
</dbReference>
<comment type="caution">
    <text evidence="3">The sequence shown here is derived from an EMBL/GenBank/DDBJ whole genome shotgun (WGS) entry which is preliminary data.</text>
</comment>
<dbReference type="SUPFAM" id="SSF53850">
    <property type="entry name" value="Periplasmic binding protein-like II"/>
    <property type="match status" value="1"/>
</dbReference>
<dbReference type="Proteomes" id="UP001596047">
    <property type="component" value="Unassembled WGS sequence"/>
</dbReference>
<evidence type="ECO:0000256" key="2">
    <source>
        <dbReference type="SAM" id="SignalP"/>
    </source>
</evidence>
<dbReference type="EMBL" id="JBHSOW010000002">
    <property type="protein sequence ID" value="MFC5647595.1"/>
    <property type="molecule type" value="Genomic_DNA"/>
</dbReference>
<dbReference type="InterPro" id="IPR050490">
    <property type="entry name" value="Bact_solute-bd_prot1"/>
</dbReference>
<keyword evidence="4" id="KW-1185">Reference proteome</keyword>
<dbReference type="InterPro" id="IPR006059">
    <property type="entry name" value="SBP"/>
</dbReference>
<dbReference type="PANTHER" id="PTHR43649:SF12">
    <property type="entry name" value="DIACETYLCHITOBIOSE BINDING PROTEIN DASA"/>
    <property type="match status" value="1"/>
</dbReference>
<dbReference type="RefSeq" id="WP_379186036.1">
    <property type="nucleotide sequence ID" value="NZ_JBHSOW010000002.1"/>
</dbReference>
<evidence type="ECO:0000313" key="3">
    <source>
        <dbReference type="EMBL" id="MFC5647595.1"/>
    </source>
</evidence>
<proteinExistence type="predicted"/>
<dbReference type="PANTHER" id="PTHR43649">
    <property type="entry name" value="ARABINOSE-BINDING PROTEIN-RELATED"/>
    <property type="match status" value="1"/>
</dbReference>
<feature type="compositionally biased region" description="Polar residues" evidence="1">
    <location>
        <begin position="28"/>
        <end position="44"/>
    </location>
</feature>
<evidence type="ECO:0000256" key="1">
    <source>
        <dbReference type="SAM" id="MobiDB-lite"/>
    </source>
</evidence>
<feature type="region of interest" description="Disordered" evidence="1">
    <location>
        <begin position="28"/>
        <end position="48"/>
    </location>
</feature>
<evidence type="ECO:0008006" key="5">
    <source>
        <dbReference type="Google" id="ProtNLM"/>
    </source>
</evidence>
<feature type="signal peptide" evidence="2">
    <location>
        <begin position="1"/>
        <end position="26"/>
    </location>
</feature>
<organism evidence="3 4">
    <name type="scientific">Paenibacillus solisilvae</name>
    <dbReference type="NCBI Taxonomy" id="2486751"/>
    <lineage>
        <taxon>Bacteria</taxon>
        <taxon>Bacillati</taxon>
        <taxon>Bacillota</taxon>
        <taxon>Bacilli</taxon>
        <taxon>Bacillales</taxon>
        <taxon>Paenibacillaceae</taxon>
        <taxon>Paenibacillus</taxon>
    </lineage>
</organism>
<sequence>MKLKKYSGSIMAVVLLAGSMIGCAKSADNTQSNNSASDQKSSEASAEPTKFSYLRPVWGPATYQKGGAYEKELFKQGNVQIDAQIIPVRPYNEKVNAIMASGSIPDVMWGSGPFDPVFRDAQQQGAYLKINDYLEKYPAIKNAFPDFLWNQLKDEKGDIYFIPNPVSPYVPFMLMYRQDWFEKLNIPEPKTIDELDAALEKLKNSDPDGNGKNDTIPLTIGTRWYLKDLATSFGAAHDGWEPSKEDPNKIIPPFANEKLINFNFWLQDLSKKGLLDPDFGVVLDQQKAIEKFISGKTAIFPNNYVNYLQVLSDIKKVNPEAKVGIISPLVGPDGSQGGVRAIVPMDRGFYVSSKAKDPEGIFRFLNWQLTDGNDFRRYGIEGKTYTVASDGSKEEILDVDREPDYQEAQLEPFGTITPYEEAMTDWELVKKNFEKNGFADQFDNYKKKYDEYLVTTYPDYRNRGVISPIEMKEGTKLYEDYMKATVEGAAINYKLTKQDWLDQLKKWENAGGNKLIEEVNLLQKDKSKPKSE</sequence>
<keyword evidence="2" id="KW-0732">Signal</keyword>
<reference evidence="4" key="1">
    <citation type="journal article" date="2019" name="Int. J. Syst. Evol. Microbiol.">
        <title>The Global Catalogue of Microorganisms (GCM) 10K type strain sequencing project: providing services to taxonomists for standard genome sequencing and annotation.</title>
        <authorList>
            <consortium name="The Broad Institute Genomics Platform"/>
            <consortium name="The Broad Institute Genome Sequencing Center for Infectious Disease"/>
            <person name="Wu L."/>
            <person name="Ma J."/>
        </authorList>
    </citation>
    <scope>NUCLEOTIDE SEQUENCE [LARGE SCALE GENOMIC DNA]</scope>
    <source>
        <strain evidence="4">CGMCC 1.3240</strain>
    </source>
</reference>
<feature type="chain" id="PRO_5045417782" description="Extracellular solute-binding protein" evidence="2">
    <location>
        <begin position="27"/>
        <end position="532"/>
    </location>
</feature>
<accession>A0ABW0VNX3</accession>
<gene>
    <name evidence="3" type="ORF">ACFPYJ_00330</name>
</gene>
<evidence type="ECO:0000313" key="4">
    <source>
        <dbReference type="Proteomes" id="UP001596047"/>
    </source>
</evidence>